<sequence length="66" mass="7412">MILPRLLTCCGRAQYSVGFRDFLARPKVPDTTPRGFLFATTPTSSNMGKLIYRLWFDDVDTVAVAI</sequence>
<evidence type="ECO:0000313" key="2">
    <source>
        <dbReference type="Proteomes" id="UP000024635"/>
    </source>
</evidence>
<reference evidence="2" key="1">
    <citation type="journal article" date="2015" name="Nat. Genet.">
        <title>The genome and transcriptome of the zoonotic hookworm Ancylostoma ceylanicum identify infection-specific gene families.</title>
        <authorList>
            <person name="Schwarz E.M."/>
            <person name="Hu Y."/>
            <person name="Antoshechkin I."/>
            <person name="Miller M.M."/>
            <person name="Sternberg P.W."/>
            <person name="Aroian R.V."/>
        </authorList>
    </citation>
    <scope>NUCLEOTIDE SEQUENCE</scope>
    <source>
        <strain evidence="2">HY135</strain>
    </source>
</reference>
<comment type="caution">
    <text evidence="1">The sequence shown here is derived from an EMBL/GenBank/DDBJ whole genome shotgun (WGS) entry which is preliminary data.</text>
</comment>
<keyword evidence="2" id="KW-1185">Reference proteome</keyword>
<accession>A0A016UAD6</accession>
<dbReference type="EMBL" id="JARK01001385">
    <property type="protein sequence ID" value="EYC11911.1"/>
    <property type="molecule type" value="Genomic_DNA"/>
</dbReference>
<gene>
    <name evidence="1" type="primary">Acey_s0049.g1848</name>
    <name evidence="1" type="ORF">Y032_0049g1848</name>
</gene>
<dbReference type="Proteomes" id="UP000024635">
    <property type="component" value="Unassembled WGS sequence"/>
</dbReference>
<dbReference type="AlphaFoldDB" id="A0A016UAD6"/>
<evidence type="ECO:0000313" key="1">
    <source>
        <dbReference type="EMBL" id="EYC11911.1"/>
    </source>
</evidence>
<organism evidence="1 2">
    <name type="scientific">Ancylostoma ceylanicum</name>
    <dbReference type="NCBI Taxonomy" id="53326"/>
    <lineage>
        <taxon>Eukaryota</taxon>
        <taxon>Metazoa</taxon>
        <taxon>Ecdysozoa</taxon>
        <taxon>Nematoda</taxon>
        <taxon>Chromadorea</taxon>
        <taxon>Rhabditida</taxon>
        <taxon>Rhabditina</taxon>
        <taxon>Rhabditomorpha</taxon>
        <taxon>Strongyloidea</taxon>
        <taxon>Ancylostomatidae</taxon>
        <taxon>Ancylostomatinae</taxon>
        <taxon>Ancylostoma</taxon>
    </lineage>
</organism>
<protein>
    <submittedName>
        <fullName evidence="1">Uncharacterized protein</fullName>
    </submittedName>
</protein>
<name>A0A016UAD6_9BILA</name>
<proteinExistence type="predicted"/>